<evidence type="ECO:0000313" key="5">
    <source>
        <dbReference type="Proteomes" id="UP000694388"/>
    </source>
</evidence>
<dbReference type="InterPro" id="IPR003961">
    <property type="entry name" value="FN3_dom"/>
</dbReference>
<accession>A0A8C4NDC2</accession>
<dbReference type="InterPro" id="IPR013783">
    <property type="entry name" value="Ig-like_fold"/>
</dbReference>
<keyword evidence="1" id="KW-1133">Transmembrane helix</keyword>
<reference evidence="4" key="1">
    <citation type="submission" date="2025-05" db="UniProtKB">
        <authorList>
            <consortium name="Ensembl"/>
        </authorList>
    </citation>
    <scope>IDENTIFICATION</scope>
</reference>
<dbReference type="InterPro" id="IPR050650">
    <property type="entry name" value="Type-II_Cytokine-TF_Rcpt"/>
</dbReference>
<evidence type="ECO:0000259" key="3">
    <source>
        <dbReference type="Pfam" id="PF01108"/>
    </source>
</evidence>
<feature type="domain" description="Fibronectin type-III" evidence="3">
    <location>
        <begin position="9"/>
        <end position="106"/>
    </location>
</feature>
<feature type="chain" id="PRO_5044680432" description="Fibronectin type-III domain-containing protein" evidence="2">
    <location>
        <begin position="18"/>
        <end position="324"/>
    </location>
</feature>
<name>A0A8C4NDC2_EPTBU</name>
<sequence>MASQMALLAAMLPLVLSLEAQDPKRTVTPPYNVNISSLNLFVTLHWKHEEEERVNFSTQFRGAFNGSTWDNCSSCTSITGTQCDVSMCVSYGFYIFRVRAERRVSTLNSILMTSDWVLSPTFNQDRDGRLGKPSLRVWSKANKVLARAEIQLNRQVDPDGHVTYNFATCKDKRCWEKQGDSDVEISDVPGRYCVTAVALYYTMSSQRSSSKCITVKSGVTWMQVMAFVFGVCTLPLCVAFCLRYCHMNCEVPQLPKVLQDLLSMNSESSKALPQEPCWPRETHYDLVEEVERLEKQTQDIPAEAVMPQENQNQKQPMVIYRGYS</sequence>
<dbReference type="Ensembl" id="ENSEBUT00000005667.1">
    <property type="protein sequence ID" value="ENSEBUP00000005229.1"/>
    <property type="gene ID" value="ENSEBUG00000003581.1"/>
</dbReference>
<keyword evidence="1" id="KW-0812">Transmembrane</keyword>
<dbReference type="PANTHER" id="PTHR20859:SF53">
    <property type="entry name" value="INTERLEUKIN-22 RECEPTOR SUBUNIT ALPHA-1"/>
    <property type="match status" value="1"/>
</dbReference>
<keyword evidence="5" id="KW-1185">Reference proteome</keyword>
<feature type="transmembrane region" description="Helical" evidence="1">
    <location>
        <begin position="221"/>
        <end position="242"/>
    </location>
</feature>
<keyword evidence="1" id="KW-0472">Membrane</keyword>
<dbReference type="PANTHER" id="PTHR20859">
    <property type="entry name" value="INTERFERON/INTERLEUKIN RECEPTOR"/>
    <property type="match status" value="1"/>
</dbReference>
<dbReference type="Proteomes" id="UP000694388">
    <property type="component" value="Unplaced"/>
</dbReference>
<dbReference type="SUPFAM" id="SSF49265">
    <property type="entry name" value="Fibronectin type III"/>
    <property type="match status" value="1"/>
</dbReference>
<keyword evidence="2" id="KW-0732">Signal</keyword>
<proteinExistence type="predicted"/>
<dbReference type="InterPro" id="IPR036116">
    <property type="entry name" value="FN3_sf"/>
</dbReference>
<evidence type="ECO:0000256" key="2">
    <source>
        <dbReference type="SAM" id="SignalP"/>
    </source>
</evidence>
<protein>
    <recommendedName>
        <fullName evidence="3">Fibronectin type-III domain-containing protein</fullName>
    </recommendedName>
</protein>
<dbReference type="Ensembl" id="ENSEBUT00000005649.1">
    <property type="protein sequence ID" value="ENSEBUP00000005211.1"/>
    <property type="gene ID" value="ENSEBUG00000003581.1"/>
</dbReference>
<organism evidence="4 5">
    <name type="scientific">Eptatretus burgeri</name>
    <name type="common">Inshore hagfish</name>
    <dbReference type="NCBI Taxonomy" id="7764"/>
    <lineage>
        <taxon>Eukaryota</taxon>
        <taxon>Metazoa</taxon>
        <taxon>Chordata</taxon>
        <taxon>Craniata</taxon>
        <taxon>Vertebrata</taxon>
        <taxon>Cyclostomata</taxon>
        <taxon>Myxini</taxon>
        <taxon>Myxiniformes</taxon>
        <taxon>Myxinidae</taxon>
        <taxon>Eptatretinae</taxon>
        <taxon>Eptatretus</taxon>
    </lineage>
</organism>
<dbReference type="Gene3D" id="2.60.40.10">
    <property type="entry name" value="Immunoglobulins"/>
    <property type="match status" value="1"/>
</dbReference>
<feature type="signal peptide" evidence="2">
    <location>
        <begin position="1"/>
        <end position="17"/>
    </location>
</feature>
<dbReference type="Pfam" id="PF01108">
    <property type="entry name" value="Tissue_fac"/>
    <property type="match status" value="1"/>
</dbReference>
<dbReference type="GO" id="GO:0004896">
    <property type="term" value="F:cytokine receptor activity"/>
    <property type="evidence" value="ECO:0007669"/>
    <property type="project" value="TreeGrafter"/>
</dbReference>
<evidence type="ECO:0000256" key="1">
    <source>
        <dbReference type="SAM" id="Phobius"/>
    </source>
</evidence>
<dbReference type="GO" id="GO:0005886">
    <property type="term" value="C:plasma membrane"/>
    <property type="evidence" value="ECO:0007669"/>
    <property type="project" value="TreeGrafter"/>
</dbReference>
<dbReference type="AlphaFoldDB" id="A0A8C4NDC2"/>
<evidence type="ECO:0000313" key="4">
    <source>
        <dbReference type="Ensembl" id="ENSEBUP00000005211.1"/>
    </source>
</evidence>